<evidence type="ECO:0000313" key="1">
    <source>
        <dbReference type="EMBL" id="VYT98204.1"/>
    </source>
</evidence>
<organism evidence="1">
    <name type="scientific">Veillonella ratti</name>
    <dbReference type="NCBI Taxonomy" id="103892"/>
    <lineage>
        <taxon>Bacteria</taxon>
        <taxon>Bacillati</taxon>
        <taxon>Bacillota</taxon>
        <taxon>Negativicutes</taxon>
        <taxon>Veillonellales</taxon>
        <taxon>Veillonellaceae</taxon>
        <taxon>Veillonella</taxon>
    </lineage>
</organism>
<accession>A0A6N3B0G5</accession>
<name>A0A6N3B0G5_9FIRM</name>
<sequence>MSRIHREHLQAGYIFGDIANEEYIYLPAGEVGVDSPMCVLERHGNYEDVSLDEATHLIDTLSLKPCSHPKLGKRSF</sequence>
<dbReference type="GeneID" id="91964133"/>
<protein>
    <submittedName>
        <fullName evidence="1">Uncharacterized protein</fullName>
    </submittedName>
</protein>
<reference evidence="1" key="1">
    <citation type="submission" date="2019-11" db="EMBL/GenBank/DDBJ databases">
        <authorList>
            <person name="Feng L."/>
        </authorList>
    </citation>
    <scope>NUCLEOTIDE SEQUENCE</scope>
    <source>
        <strain evidence="1">VrattiLFYP33</strain>
    </source>
</reference>
<gene>
    <name evidence="1" type="ORF">VRLFYP33_00948</name>
</gene>
<dbReference type="OrthoDB" id="1669310at2"/>
<dbReference type="AlphaFoldDB" id="A0A6N3B0G5"/>
<dbReference type="RefSeq" id="WP_021840628.1">
    <property type="nucleotide sequence ID" value="NZ_CACRUX010000042.1"/>
</dbReference>
<dbReference type="EMBL" id="CACRUX010000042">
    <property type="protein sequence ID" value="VYT98204.1"/>
    <property type="molecule type" value="Genomic_DNA"/>
</dbReference>
<proteinExistence type="predicted"/>